<dbReference type="Pfam" id="PF01244">
    <property type="entry name" value="Peptidase_M19"/>
    <property type="match status" value="1"/>
</dbReference>
<protein>
    <submittedName>
        <fullName evidence="2">Dipeptidase</fullName>
        <ecNumber evidence="2">3.4.13.19</ecNumber>
    </submittedName>
</protein>
<dbReference type="PANTHER" id="PTHR10443">
    <property type="entry name" value="MICROSOMAL DIPEPTIDASE"/>
    <property type="match status" value="1"/>
</dbReference>
<evidence type="ECO:0000256" key="1">
    <source>
        <dbReference type="SAM" id="SignalP"/>
    </source>
</evidence>
<sequence>MNRLALLPLSLALSLAGFNYAIATPNQQAVAKSAAPKQLSEEQLIAKAKGIHQRVITLDTHNDIDVGNFGFSRNYSQELENQVNLPKMIKGGLDASFFIVYTNQATDAEAFTAAGYKKAYDTAINSFEAIHRMTTVLAPNLIEFARTADDVRKINAKGKKVALIGVENAYPLGDEKTAVKRVKEFYDRGARYMSLAHQGHSQLSDSNTGEAIGWKWNGLSPLGKQVIAEMNRVGIMIDISHPSKESMMQSLQITKAPIIASHSAVRALADVSRNLDDEQLLALKANNGVAQIVAFNTYVKTDSTERRAAFAALRKEFNLGETVSLTGIRRGTPNGMSEETREQILKRLTEIDAQLPAPTRATVKDFVNHIDYAVKKIGIDHVGISSDFDGGGGIDGWNDASETFNVTLELVRRGYTEAQIAKLWSGNLLRVMADVEKVAKELQSKK</sequence>
<keyword evidence="1" id="KW-0732">Signal</keyword>
<dbReference type="PROSITE" id="PS51365">
    <property type="entry name" value="RENAL_DIPEPTIDASE_2"/>
    <property type="match status" value="1"/>
</dbReference>
<gene>
    <name evidence="2" type="ORF">RF679_03225</name>
</gene>
<keyword evidence="2" id="KW-0224">Dipeptidase</keyword>
<organism evidence="2 3">
    <name type="scientific">Undibacterium cyanobacteriorum</name>
    <dbReference type="NCBI Taxonomy" id="3073561"/>
    <lineage>
        <taxon>Bacteria</taxon>
        <taxon>Pseudomonadati</taxon>
        <taxon>Pseudomonadota</taxon>
        <taxon>Betaproteobacteria</taxon>
        <taxon>Burkholderiales</taxon>
        <taxon>Oxalobacteraceae</taxon>
        <taxon>Undibacterium</taxon>
    </lineage>
</organism>
<accession>A0ABY9RJC6</accession>
<dbReference type="Gene3D" id="3.20.20.140">
    <property type="entry name" value="Metal-dependent hydrolases"/>
    <property type="match status" value="1"/>
</dbReference>
<dbReference type="SUPFAM" id="SSF51556">
    <property type="entry name" value="Metallo-dependent hydrolases"/>
    <property type="match status" value="1"/>
</dbReference>
<dbReference type="EC" id="3.4.13.19" evidence="2"/>
<feature type="chain" id="PRO_5046409099" evidence="1">
    <location>
        <begin position="24"/>
        <end position="446"/>
    </location>
</feature>
<dbReference type="Gene3D" id="1.10.287.650">
    <property type="entry name" value="L27 domain"/>
    <property type="match status" value="1"/>
</dbReference>
<dbReference type="GO" id="GO:0016805">
    <property type="term" value="F:dipeptidase activity"/>
    <property type="evidence" value="ECO:0007669"/>
    <property type="project" value="UniProtKB-KW"/>
</dbReference>
<dbReference type="EMBL" id="CP133720">
    <property type="protein sequence ID" value="WMW81302.1"/>
    <property type="molecule type" value="Genomic_DNA"/>
</dbReference>
<evidence type="ECO:0000313" key="3">
    <source>
        <dbReference type="Proteomes" id="UP001181355"/>
    </source>
</evidence>
<name>A0ABY9RJC6_9BURK</name>
<keyword evidence="2" id="KW-0645">Protease</keyword>
<dbReference type="InterPro" id="IPR008257">
    <property type="entry name" value="Pept_M19"/>
</dbReference>
<evidence type="ECO:0000313" key="2">
    <source>
        <dbReference type="EMBL" id="WMW81302.1"/>
    </source>
</evidence>
<dbReference type="PANTHER" id="PTHR10443:SF12">
    <property type="entry name" value="DIPEPTIDASE"/>
    <property type="match status" value="1"/>
</dbReference>
<keyword evidence="3" id="KW-1185">Reference proteome</keyword>
<dbReference type="InterPro" id="IPR032466">
    <property type="entry name" value="Metal_Hydrolase"/>
</dbReference>
<dbReference type="RefSeq" id="WP_309482782.1">
    <property type="nucleotide sequence ID" value="NZ_CP133720.1"/>
</dbReference>
<proteinExistence type="predicted"/>
<feature type="signal peptide" evidence="1">
    <location>
        <begin position="1"/>
        <end position="23"/>
    </location>
</feature>
<dbReference type="Proteomes" id="UP001181355">
    <property type="component" value="Chromosome"/>
</dbReference>
<keyword evidence="2" id="KW-0378">Hydrolase</keyword>
<reference evidence="2" key="1">
    <citation type="submission" date="2023-09" db="EMBL/GenBank/DDBJ databases">
        <title>Undibacterium sp. 20NA77.5 isolated from freshwater.</title>
        <authorList>
            <person name="Le V."/>
            <person name="Ko S.-R."/>
            <person name="Ahn C.-Y."/>
            <person name="Oh H.-M."/>
        </authorList>
    </citation>
    <scope>NUCLEOTIDE SEQUENCE</scope>
    <source>
        <strain evidence="2">20NA77.5</strain>
    </source>
</reference>